<protein>
    <submittedName>
        <fullName evidence="2">Uncharacterized protein</fullName>
    </submittedName>
</protein>
<feature type="compositionally biased region" description="Basic and acidic residues" evidence="1">
    <location>
        <begin position="178"/>
        <end position="190"/>
    </location>
</feature>
<dbReference type="EMBL" id="JAWQEG010000400">
    <property type="protein sequence ID" value="KAK3890684.1"/>
    <property type="molecule type" value="Genomic_DNA"/>
</dbReference>
<dbReference type="Proteomes" id="UP001286313">
    <property type="component" value="Unassembled WGS sequence"/>
</dbReference>
<proteinExistence type="predicted"/>
<evidence type="ECO:0000313" key="2">
    <source>
        <dbReference type="EMBL" id="KAK3890684.1"/>
    </source>
</evidence>
<evidence type="ECO:0000256" key="1">
    <source>
        <dbReference type="SAM" id="MobiDB-lite"/>
    </source>
</evidence>
<organism evidence="2 3">
    <name type="scientific">Petrolisthes cinctipes</name>
    <name type="common">Flat porcelain crab</name>
    <dbReference type="NCBI Taxonomy" id="88211"/>
    <lineage>
        <taxon>Eukaryota</taxon>
        <taxon>Metazoa</taxon>
        <taxon>Ecdysozoa</taxon>
        <taxon>Arthropoda</taxon>
        <taxon>Crustacea</taxon>
        <taxon>Multicrustacea</taxon>
        <taxon>Malacostraca</taxon>
        <taxon>Eumalacostraca</taxon>
        <taxon>Eucarida</taxon>
        <taxon>Decapoda</taxon>
        <taxon>Pleocyemata</taxon>
        <taxon>Anomura</taxon>
        <taxon>Galatheoidea</taxon>
        <taxon>Porcellanidae</taxon>
        <taxon>Petrolisthes</taxon>
    </lineage>
</organism>
<dbReference type="AlphaFoldDB" id="A0AAE1GCU1"/>
<comment type="caution">
    <text evidence="2">The sequence shown here is derived from an EMBL/GenBank/DDBJ whole genome shotgun (WGS) entry which is preliminary data.</text>
</comment>
<feature type="region of interest" description="Disordered" evidence="1">
    <location>
        <begin position="1"/>
        <end position="208"/>
    </location>
</feature>
<name>A0AAE1GCU1_PETCI</name>
<keyword evidence="3" id="KW-1185">Reference proteome</keyword>
<gene>
    <name evidence="2" type="ORF">Pcinc_005378</name>
</gene>
<sequence length="208" mass="22746">MSSSHAHTTANKKKESSSCDPGRTVQRVETRFGSAAVSTFKNMSDKGEQTEDSLSPSPPQDVKAEGEHPFKLIPQGVPEPLTPHQDISKTLPPQHQDASQVQTSRQHYDPQVSSSKHKDAPIVSTTQSQPVPMHQKTQQQQQQDIGEPVSSLSGQDVPKPQEASKVVKACQTSAVTDKQPEPQKASKTDKYCQTNASKYLLHQQKDGT</sequence>
<evidence type="ECO:0000313" key="3">
    <source>
        <dbReference type="Proteomes" id="UP001286313"/>
    </source>
</evidence>
<accession>A0AAE1GCU1</accession>
<reference evidence="2" key="1">
    <citation type="submission" date="2023-10" db="EMBL/GenBank/DDBJ databases">
        <title>Genome assemblies of two species of porcelain crab, Petrolisthes cinctipes and Petrolisthes manimaculis (Anomura: Porcellanidae).</title>
        <authorList>
            <person name="Angst P."/>
        </authorList>
    </citation>
    <scope>NUCLEOTIDE SEQUENCE</scope>
    <source>
        <strain evidence="2">PB745_01</strain>
        <tissue evidence="2">Gill</tissue>
    </source>
</reference>
<feature type="compositionally biased region" description="Polar residues" evidence="1">
    <location>
        <begin position="91"/>
        <end position="105"/>
    </location>
</feature>